<dbReference type="RefSeq" id="XP_020094898.1">
    <property type="nucleotide sequence ID" value="XM_020239309.1"/>
</dbReference>
<dbReference type="AlphaFoldDB" id="A0A6P5FN40"/>
<protein>
    <submittedName>
        <fullName evidence="4">Uncharacterized protein LOC109714610</fullName>
    </submittedName>
</protein>
<dbReference type="GeneID" id="109714610"/>
<gene>
    <name evidence="4" type="primary">LOC109714610</name>
</gene>
<dbReference type="PANTHER" id="PTHR36595:SF1">
    <property type="entry name" value="TRANSMEMBRANE PROTEIN"/>
    <property type="match status" value="1"/>
</dbReference>
<feature type="compositionally biased region" description="Acidic residues" evidence="1">
    <location>
        <begin position="69"/>
        <end position="82"/>
    </location>
</feature>
<name>A0A6P5FN40_ANACO</name>
<organism evidence="3 4">
    <name type="scientific">Ananas comosus</name>
    <name type="common">Pineapple</name>
    <name type="synonym">Ananas ananas</name>
    <dbReference type="NCBI Taxonomy" id="4615"/>
    <lineage>
        <taxon>Eukaryota</taxon>
        <taxon>Viridiplantae</taxon>
        <taxon>Streptophyta</taxon>
        <taxon>Embryophyta</taxon>
        <taxon>Tracheophyta</taxon>
        <taxon>Spermatophyta</taxon>
        <taxon>Magnoliopsida</taxon>
        <taxon>Liliopsida</taxon>
        <taxon>Poales</taxon>
        <taxon>Bromeliaceae</taxon>
        <taxon>Bromelioideae</taxon>
        <taxon>Ananas</taxon>
    </lineage>
</organism>
<keyword evidence="2" id="KW-0812">Transmembrane</keyword>
<reference evidence="4" key="2">
    <citation type="submission" date="2025-08" db="UniProtKB">
        <authorList>
            <consortium name="RefSeq"/>
        </authorList>
    </citation>
    <scope>IDENTIFICATION</scope>
    <source>
        <tissue evidence="4">Leaf</tissue>
    </source>
</reference>
<feature type="transmembrane region" description="Helical" evidence="2">
    <location>
        <begin position="20"/>
        <end position="38"/>
    </location>
</feature>
<keyword evidence="3" id="KW-1185">Reference proteome</keyword>
<accession>A0A6P5FN40</accession>
<sequence>MLHSAIVQLITHSSAANSLVAFFICHLIIAVLLLSAAMSDPLLVKQRDEREPVDSLEEGDGDAGCKEGDEVEDDASDELREDDELKEKAEQFIERMNRLWRAENTSLHLQLVGYQCRHIDA</sequence>
<dbReference type="PANTHER" id="PTHR36595">
    <property type="entry name" value="TRANSMEMBRANE PROTEIN"/>
    <property type="match status" value="1"/>
</dbReference>
<dbReference type="Proteomes" id="UP000515123">
    <property type="component" value="Linkage group 8"/>
</dbReference>
<evidence type="ECO:0000313" key="4">
    <source>
        <dbReference type="RefSeq" id="XP_020094898.1"/>
    </source>
</evidence>
<reference evidence="3" key="1">
    <citation type="journal article" date="2015" name="Nat. Genet.">
        <title>The pineapple genome and the evolution of CAM photosynthesis.</title>
        <authorList>
            <person name="Ming R."/>
            <person name="VanBuren R."/>
            <person name="Wai C.M."/>
            <person name="Tang H."/>
            <person name="Schatz M.C."/>
            <person name="Bowers J.E."/>
            <person name="Lyons E."/>
            <person name="Wang M.L."/>
            <person name="Chen J."/>
            <person name="Biggers E."/>
            <person name="Zhang J."/>
            <person name="Huang L."/>
            <person name="Zhang L."/>
            <person name="Miao W."/>
            <person name="Zhang J."/>
            <person name="Ye Z."/>
            <person name="Miao C."/>
            <person name="Lin Z."/>
            <person name="Wang H."/>
            <person name="Zhou H."/>
            <person name="Yim W.C."/>
            <person name="Priest H.D."/>
            <person name="Zheng C."/>
            <person name="Woodhouse M."/>
            <person name="Edger P.P."/>
            <person name="Guyot R."/>
            <person name="Guo H.B."/>
            <person name="Guo H."/>
            <person name="Zheng G."/>
            <person name="Singh R."/>
            <person name="Sharma A."/>
            <person name="Min X."/>
            <person name="Zheng Y."/>
            <person name="Lee H."/>
            <person name="Gurtowski J."/>
            <person name="Sedlazeck F.J."/>
            <person name="Harkess A."/>
            <person name="McKain M.R."/>
            <person name="Liao Z."/>
            <person name="Fang J."/>
            <person name="Liu J."/>
            <person name="Zhang X."/>
            <person name="Zhang Q."/>
            <person name="Hu W."/>
            <person name="Qin Y."/>
            <person name="Wang K."/>
            <person name="Chen L.Y."/>
            <person name="Shirley N."/>
            <person name="Lin Y.R."/>
            <person name="Liu L.Y."/>
            <person name="Hernandez A.G."/>
            <person name="Wright C.L."/>
            <person name="Bulone V."/>
            <person name="Tuskan G.A."/>
            <person name="Heath K."/>
            <person name="Zee F."/>
            <person name="Moore P.H."/>
            <person name="Sunkar R."/>
            <person name="Leebens-Mack J.H."/>
            <person name="Mockler T."/>
            <person name="Bennetzen J.L."/>
            <person name="Freeling M."/>
            <person name="Sankoff D."/>
            <person name="Paterson A.H."/>
            <person name="Zhu X."/>
            <person name="Yang X."/>
            <person name="Smith J.A."/>
            <person name="Cushman J.C."/>
            <person name="Paull R.E."/>
            <person name="Yu Q."/>
        </authorList>
    </citation>
    <scope>NUCLEOTIDE SEQUENCE [LARGE SCALE GENOMIC DNA]</scope>
    <source>
        <strain evidence="3">cv. F153</strain>
    </source>
</reference>
<evidence type="ECO:0000313" key="3">
    <source>
        <dbReference type="Proteomes" id="UP000515123"/>
    </source>
</evidence>
<proteinExistence type="predicted"/>
<evidence type="ECO:0000256" key="2">
    <source>
        <dbReference type="SAM" id="Phobius"/>
    </source>
</evidence>
<evidence type="ECO:0000256" key="1">
    <source>
        <dbReference type="SAM" id="MobiDB-lite"/>
    </source>
</evidence>
<keyword evidence="2" id="KW-0472">Membrane</keyword>
<feature type="region of interest" description="Disordered" evidence="1">
    <location>
        <begin position="47"/>
        <end position="86"/>
    </location>
</feature>
<keyword evidence="2" id="KW-1133">Transmembrane helix</keyword>